<dbReference type="EMBL" id="JACXIY010000024">
    <property type="protein sequence ID" value="MBD2870822.1"/>
    <property type="molecule type" value="Genomic_DNA"/>
</dbReference>
<feature type="compositionally biased region" description="Gly residues" evidence="1">
    <location>
        <begin position="407"/>
        <end position="421"/>
    </location>
</feature>
<dbReference type="Proteomes" id="UP000632125">
    <property type="component" value="Unassembled WGS sequence"/>
</dbReference>
<dbReference type="Pfam" id="PF14262">
    <property type="entry name" value="Cthe_2159"/>
    <property type="match status" value="1"/>
</dbReference>
<name>A0A927CP01_9BACL</name>
<evidence type="ECO:0000256" key="1">
    <source>
        <dbReference type="SAM" id="MobiDB-lite"/>
    </source>
</evidence>
<comment type="caution">
    <text evidence="3">The sequence shown here is derived from an EMBL/GenBank/DDBJ whole genome shotgun (WGS) entry which is preliminary data.</text>
</comment>
<protein>
    <submittedName>
        <fullName evidence="3">Carbohydrate-binding domain-containing protein</fullName>
    </submittedName>
</protein>
<keyword evidence="4" id="KW-1185">Reference proteome</keyword>
<organism evidence="3 4">
    <name type="scientific">Paenibacillus arenilitoris</name>
    <dbReference type="NCBI Taxonomy" id="2772299"/>
    <lineage>
        <taxon>Bacteria</taxon>
        <taxon>Bacillati</taxon>
        <taxon>Bacillota</taxon>
        <taxon>Bacilli</taxon>
        <taxon>Bacillales</taxon>
        <taxon>Paenibacillaceae</taxon>
        <taxon>Paenibacillus</taxon>
    </lineage>
</organism>
<feature type="region of interest" description="Disordered" evidence="1">
    <location>
        <begin position="403"/>
        <end position="426"/>
    </location>
</feature>
<dbReference type="AlphaFoldDB" id="A0A927CP01"/>
<keyword evidence="2" id="KW-0732">Signal</keyword>
<dbReference type="PROSITE" id="PS51257">
    <property type="entry name" value="PROKAR_LIPOPROTEIN"/>
    <property type="match status" value="1"/>
</dbReference>
<feature type="signal peptide" evidence="2">
    <location>
        <begin position="1"/>
        <end position="27"/>
    </location>
</feature>
<dbReference type="RefSeq" id="WP_190864066.1">
    <property type="nucleotide sequence ID" value="NZ_JACXIY010000024.1"/>
</dbReference>
<sequence length="620" mass="61568">MNRNKNAVKLAAALVGAILLASCSGNAAVPADTAAATTAPASTESATAASGVQTAAAAVSAVAYDADDEYTDWESGNPNYIELNGDSASVTGTGAAVVGSQIKIAMPGVYVVSGKLDDGQILVELEREGTVRLVLNGAEIRSSDNAPIYVKQAYKTVISLAEGTDNVVEDGESYANANADEDEPNAAIFSKDDLTINGTGALTVYGNYNNGMMSKDELVITGGAITVRAADDGIAGRDMVAVKDGTITVSAGGDGIKTTNDTDAEKGYIVLEGGSYAIEAGADGMQAQTSLAIAGGQYTITTGGGSGSGVSDSQSAKGLKAAAAIAVSGGTIDIDSADDAVHSNGSLTLSGGQLSIASGDDGMHADASITISGGRTAISQSYEGVESALITITGGDTRVKASDDGINIGGGNDGSSVGGRPGQNSFSADGNNALRIEGGFVAVDSDGDGLDSNGSIAMTGGTVIVNGPTASNNGAIDYDGTFEISGGLLIAAGSAGMSQAPSEQSAQHSVMMQYSSVQQAGKLVHLQDGNGKTIATFAPSKPYETVVISSPDLLDGATYTLYAGGASTGSESEGLYSEGEYEQGDPIVSVTVADPVTYMNQSGVTSAPAGGRGGGMRGGR</sequence>
<evidence type="ECO:0000313" key="3">
    <source>
        <dbReference type="EMBL" id="MBD2870822.1"/>
    </source>
</evidence>
<dbReference type="InterPro" id="IPR025584">
    <property type="entry name" value="Cthe_2159"/>
</dbReference>
<evidence type="ECO:0000313" key="4">
    <source>
        <dbReference type="Proteomes" id="UP000632125"/>
    </source>
</evidence>
<accession>A0A927CP01</accession>
<gene>
    <name evidence="3" type="ORF">IDH41_19750</name>
</gene>
<reference evidence="3" key="1">
    <citation type="submission" date="2020-09" db="EMBL/GenBank/DDBJ databases">
        <title>A novel bacterium of genus Paenibacillus, isolated from South China Sea.</title>
        <authorList>
            <person name="Huang H."/>
            <person name="Mo K."/>
            <person name="Hu Y."/>
        </authorList>
    </citation>
    <scope>NUCLEOTIDE SEQUENCE</scope>
    <source>
        <strain evidence="3">IB182493</strain>
    </source>
</reference>
<feature type="chain" id="PRO_5036781107" evidence="2">
    <location>
        <begin position="28"/>
        <end position="620"/>
    </location>
</feature>
<evidence type="ECO:0000256" key="2">
    <source>
        <dbReference type="SAM" id="SignalP"/>
    </source>
</evidence>
<proteinExistence type="predicted"/>